<keyword evidence="3" id="KW-0805">Transcription regulation</keyword>
<evidence type="ECO:0000256" key="4">
    <source>
        <dbReference type="ARBA" id="ARBA00023163"/>
    </source>
</evidence>
<feature type="region of interest" description="Disordered" evidence="6">
    <location>
        <begin position="1"/>
        <end position="39"/>
    </location>
</feature>
<evidence type="ECO:0000259" key="7">
    <source>
        <dbReference type="SMART" id="SM00906"/>
    </source>
</evidence>
<evidence type="ECO:0000256" key="3">
    <source>
        <dbReference type="ARBA" id="ARBA00023015"/>
    </source>
</evidence>
<dbReference type="GO" id="GO:0000981">
    <property type="term" value="F:DNA-binding transcription factor activity, RNA polymerase II-specific"/>
    <property type="evidence" value="ECO:0007669"/>
    <property type="project" value="InterPro"/>
</dbReference>
<dbReference type="EMBL" id="JABCIY010000180">
    <property type="protein sequence ID" value="KAF7189663.1"/>
    <property type="molecule type" value="Genomic_DNA"/>
</dbReference>
<evidence type="ECO:0000313" key="8">
    <source>
        <dbReference type="EMBL" id="KAF7189663.1"/>
    </source>
</evidence>
<proteinExistence type="predicted"/>
<keyword evidence="2" id="KW-0479">Metal-binding</keyword>
<dbReference type="SMART" id="SM00906">
    <property type="entry name" value="Fungal_trans"/>
    <property type="match status" value="1"/>
</dbReference>
<dbReference type="GO" id="GO:0003677">
    <property type="term" value="F:DNA binding"/>
    <property type="evidence" value="ECO:0007669"/>
    <property type="project" value="InterPro"/>
</dbReference>
<gene>
    <name evidence="8" type="ORF">HII31_08983</name>
</gene>
<feature type="domain" description="Xylanolytic transcriptional activator regulatory" evidence="7">
    <location>
        <begin position="219"/>
        <end position="300"/>
    </location>
</feature>
<protein>
    <submittedName>
        <fullName evidence="8">Citrinin biosynthesis transcriptional activator mrl3</fullName>
    </submittedName>
</protein>
<dbReference type="Pfam" id="PF04082">
    <property type="entry name" value="Fungal_trans"/>
    <property type="match status" value="1"/>
</dbReference>
<evidence type="ECO:0000313" key="9">
    <source>
        <dbReference type="Proteomes" id="UP000660729"/>
    </source>
</evidence>
<feature type="compositionally biased region" description="Low complexity" evidence="6">
    <location>
        <begin position="9"/>
        <end position="26"/>
    </location>
</feature>
<comment type="subcellular location">
    <subcellularLocation>
        <location evidence="1">Nucleus</location>
    </subcellularLocation>
</comment>
<evidence type="ECO:0000256" key="5">
    <source>
        <dbReference type="ARBA" id="ARBA00023242"/>
    </source>
</evidence>
<keyword evidence="9" id="KW-1185">Reference proteome</keyword>
<dbReference type="GO" id="GO:0005634">
    <property type="term" value="C:nucleus"/>
    <property type="evidence" value="ECO:0007669"/>
    <property type="project" value="UniProtKB-SubCell"/>
</dbReference>
<evidence type="ECO:0000256" key="1">
    <source>
        <dbReference type="ARBA" id="ARBA00004123"/>
    </source>
</evidence>
<dbReference type="Proteomes" id="UP000660729">
    <property type="component" value="Unassembled WGS sequence"/>
</dbReference>
<keyword evidence="5" id="KW-0539">Nucleus</keyword>
<reference evidence="8" key="1">
    <citation type="submission" date="2020-04" db="EMBL/GenBank/DDBJ databases">
        <title>Draft genome resource of the tomato pathogen Pseudocercospora fuligena.</title>
        <authorList>
            <person name="Zaccaron A."/>
        </authorList>
    </citation>
    <scope>NUCLEOTIDE SEQUENCE</scope>
    <source>
        <strain evidence="8">PF001</strain>
    </source>
</reference>
<dbReference type="CDD" id="cd12148">
    <property type="entry name" value="fungal_TF_MHR"/>
    <property type="match status" value="1"/>
</dbReference>
<dbReference type="GO" id="GO:0006351">
    <property type="term" value="P:DNA-templated transcription"/>
    <property type="evidence" value="ECO:0007669"/>
    <property type="project" value="InterPro"/>
</dbReference>
<accession>A0A8H6REK3</accession>
<dbReference type="PANTHER" id="PTHR47338">
    <property type="entry name" value="ZN(II)2CYS6 TRANSCRIPTION FACTOR (EUROFUNG)-RELATED"/>
    <property type="match status" value="1"/>
</dbReference>
<comment type="caution">
    <text evidence="8">The sequence shown here is derived from an EMBL/GenBank/DDBJ whole genome shotgun (WGS) entry which is preliminary data.</text>
</comment>
<organism evidence="8 9">
    <name type="scientific">Pseudocercospora fuligena</name>
    <dbReference type="NCBI Taxonomy" id="685502"/>
    <lineage>
        <taxon>Eukaryota</taxon>
        <taxon>Fungi</taxon>
        <taxon>Dikarya</taxon>
        <taxon>Ascomycota</taxon>
        <taxon>Pezizomycotina</taxon>
        <taxon>Dothideomycetes</taxon>
        <taxon>Dothideomycetidae</taxon>
        <taxon>Mycosphaerellales</taxon>
        <taxon>Mycosphaerellaceae</taxon>
        <taxon>Pseudocercospora</taxon>
    </lineage>
</organism>
<evidence type="ECO:0000256" key="6">
    <source>
        <dbReference type="SAM" id="MobiDB-lite"/>
    </source>
</evidence>
<name>A0A8H6REK3_9PEZI</name>
<dbReference type="InterPro" id="IPR050815">
    <property type="entry name" value="TF_fung"/>
</dbReference>
<evidence type="ECO:0000256" key="2">
    <source>
        <dbReference type="ARBA" id="ARBA00022723"/>
    </source>
</evidence>
<dbReference type="InterPro" id="IPR007219">
    <property type="entry name" value="XnlR_reg_dom"/>
</dbReference>
<keyword evidence="4" id="KW-0804">Transcription</keyword>
<dbReference type="OrthoDB" id="3362851at2759"/>
<sequence length="612" mass="68061">MVKRKPGPSTSGNSKTKVTKSVTTTNAVPEVSTQATSSHDQVQDLLGTIPSCSAEAQTAMLGTANLQTDVFGLTSAAMQLPSPQTSLLSGTTSQFHTPVDVTAEPILQLDALLIQDATRTFFDLVHPSIPLFDQDIALRQIANGTMNRALSSVMAAIALATAPYGNEAHAQTARTYLDELLTTCKHLESELQSNIGVEALQKSCLLAYYSFHQAPGQQAWMRIGMVARKAYAMGLHQLDFALLDSKSPAALQTSEHNDDLRRLWWVVFCLDSYTNITAGTPFIVEIESIATALLLHSSNTQGPIFLATDVKEVWETAQELWSRADIDHFALHVVVTVLMKESCKLFRMQIQRPDKRRRARVAAMRDHFATTRFALPAYYLQTTRVAFGAESPSAYIARLTNIVIFSAAQMILELAEAVDPTRVADQEPWSRAVEHCGTIVEVIKSWSVDSMTRVDPAMCFLIAISLSVLHVYSLCETSLTIESREQLERHEQILILFLQQFSAHWYTPRFLLGQYQSCVIFSITCTDYRAIDSFSKLKTLLATQMSYADARHVMTLYYGQLHQRNPNRVEAVASQEHVVPSFQTDTSWLDDFDMGDMSLINGFFGFDSMGIV</sequence>
<dbReference type="GO" id="GO:0008270">
    <property type="term" value="F:zinc ion binding"/>
    <property type="evidence" value="ECO:0007669"/>
    <property type="project" value="InterPro"/>
</dbReference>
<dbReference type="AlphaFoldDB" id="A0A8H6REK3"/>
<dbReference type="PANTHER" id="PTHR47338:SF10">
    <property type="entry name" value="TRANSCRIPTION FACTOR DOMAIN-CONTAINING PROTEIN-RELATED"/>
    <property type="match status" value="1"/>
</dbReference>